<keyword evidence="10" id="KW-0143">Chaperone</keyword>
<evidence type="ECO:0000256" key="1">
    <source>
        <dbReference type="ARBA" id="ARBA00004459"/>
    </source>
</evidence>
<dbReference type="RefSeq" id="WP_094807852.1">
    <property type="nucleotide sequence ID" value="NZ_NEVT01000008.1"/>
</dbReference>
<keyword evidence="6 13" id="KW-0732">Signal</keyword>
<comment type="similarity">
    <text evidence="2">Belongs to the LolB family.</text>
</comment>
<feature type="signal peptide" evidence="13">
    <location>
        <begin position="1"/>
        <end position="24"/>
    </location>
</feature>
<keyword evidence="7" id="KW-0653">Protein transport</keyword>
<dbReference type="EMBL" id="NEVT01000008">
    <property type="protein sequence ID" value="OZI72835.1"/>
    <property type="molecule type" value="Genomic_DNA"/>
</dbReference>
<evidence type="ECO:0000256" key="6">
    <source>
        <dbReference type="ARBA" id="ARBA00022729"/>
    </source>
</evidence>
<proteinExistence type="inferred from homology"/>
<evidence type="ECO:0000256" key="10">
    <source>
        <dbReference type="ARBA" id="ARBA00023186"/>
    </source>
</evidence>
<protein>
    <recommendedName>
        <fullName evidence="4">Outer-membrane lipoprotein LolB</fullName>
    </recommendedName>
</protein>
<dbReference type="InterPro" id="IPR029046">
    <property type="entry name" value="LolA/LolB/LppX"/>
</dbReference>
<keyword evidence="8" id="KW-0472">Membrane</keyword>
<keyword evidence="12 14" id="KW-0449">Lipoprotein</keyword>
<organism evidence="14 15">
    <name type="scientific">Bordetella genomosp. 2</name>
    <dbReference type="NCBI Taxonomy" id="1983456"/>
    <lineage>
        <taxon>Bacteria</taxon>
        <taxon>Pseudomonadati</taxon>
        <taxon>Pseudomonadota</taxon>
        <taxon>Betaproteobacteria</taxon>
        <taxon>Burkholderiales</taxon>
        <taxon>Alcaligenaceae</taxon>
        <taxon>Bordetella</taxon>
    </lineage>
</organism>
<keyword evidence="11" id="KW-0998">Cell outer membrane</keyword>
<reference evidence="15" key="1">
    <citation type="submission" date="2017-05" db="EMBL/GenBank/DDBJ databases">
        <title>Complete and WGS of Bordetella genogroups.</title>
        <authorList>
            <person name="Spilker T."/>
            <person name="Lipuma J."/>
        </authorList>
    </citation>
    <scope>NUCLEOTIDE SEQUENCE [LARGE SCALE GENOMIC DNA]</scope>
    <source>
        <strain evidence="15">AU8256</strain>
    </source>
</reference>
<dbReference type="SUPFAM" id="SSF89392">
    <property type="entry name" value="Prokaryotic lipoproteins and lipoprotein localization factors"/>
    <property type="match status" value="1"/>
</dbReference>
<comment type="caution">
    <text evidence="14">The sequence shown here is derived from an EMBL/GenBank/DDBJ whole genome shotgun (WGS) entry which is preliminary data.</text>
</comment>
<dbReference type="Proteomes" id="UP000215633">
    <property type="component" value="Unassembled WGS sequence"/>
</dbReference>
<dbReference type="PROSITE" id="PS51257">
    <property type="entry name" value="PROKAR_LIPOPROTEIN"/>
    <property type="match status" value="1"/>
</dbReference>
<gene>
    <name evidence="14" type="ORF">CAL24_19280</name>
</gene>
<keyword evidence="15" id="KW-1185">Reference proteome</keyword>
<evidence type="ECO:0000313" key="15">
    <source>
        <dbReference type="Proteomes" id="UP000215633"/>
    </source>
</evidence>
<comment type="subunit">
    <text evidence="3">Monomer.</text>
</comment>
<dbReference type="CDD" id="cd16326">
    <property type="entry name" value="LolB"/>
    <property type="match status" value="1"/>
</dbReference>
<keyword evidence="9" id="KW-0564">Palmitate</keyword>
<dbReference type="GO" id="GO:0009279">
    <property type="term" value="C:cell outer membrane"/>
    <property type="evidence" value="ECO:0007669"/>
    <property type="project" value="UniProtKB-SubCell"/>
</dbReference>
<dbReference type="AlphaFoldDB" id="A0A261VFL0"/>
<evidence type="ECO:0000256" key="2">
    <source>
        <dbReference type="ARBA" id="ARBA00009696"/>
    </source>
</evidence>
<dbReference type="GO" id="GO:0015031">
    <property type="term" value="P:protein transport"/>
    <property type="evidence" value="ECO:0007669"/>
    <property type="project" value="UniProtKB-KW"/>
</dbReference>
<keyword evidence="5" id="KW-0813">Transport</keyword>
<evidence type="ECO:0000256" key="3">
    <source>
        <dbReference type="ARBA" id="ARBA00011245"/>
    </source>
</evidence>
<dbReference type="NCBIfam" id="TIGR00548">
    <property type="entry name" value="lolB"/>
    <property type="match status" value="1"/>
</dbReference>
<sequence>MAPRRAWLRGWLAGGLCALLAACASVPDAPSGTADDAFARNGRFAITVTEAGGQQQAVQGGFTWRDDGRRYVLDLTNPLGSTEARVEGGPGRATLTKADGTRLEADTPDALAEEALGGPVPVASLRDWLRGRVADDAPVAGMQRDEQGRPAAFQQDGWHARLSRYDNLGPGLLVLQRSEPGRRIMVRLAISQP</sequence>
<evidence type="ECO:0000256" key="11">
    <source>
        <dbReference type="ARBA" id="ARBA00023237"/>
    </source>
</evidence>
<evidence type="ECO:0000256" key="4">
    <source>
        <dbReference type="ARBA" id="ARBA00016202"/>
    </source>
</evidence>
<evidence type="ECO:0000256" key="8">
    <source>
        <dbReference type="ARBA" id="ARBA00023136"/>
    </source>
</evidence>
<dbReference type="Pfam" id="PF03550">
    <property type="entry name" value="LolB"/>
    <property type="match status" value="1"/>
</dbReference>
<comment type="subcellular location">
    <subcellularLocation>
        <location evidence="1">Cell outer membrane</location>
        <topology evidence="1">Lipid-anchor</topology>
    </subcellularLocation>
</comment>
<evidence type="ECO:0000256" key="9">
    <source>
        <dbReference type="ARBA" id="ARBA00023139"/>
    </source>
</evidence>
<dbReference type="Gene3D" id="2.50.20.10">
    <property type="entry name" value="Lipoprotein localisation LolA/LolB/LppX"/>
    <property type="match status" value="1"/>
</dbReference>
<dbReference type="InterPro" id="IPR004565">
    <property type="entry name" value="OM_lipoprot_LolB"/>
</dbReference>
<evidence type="ECO:0000256" key="7">
    <source>
        <dbReference type="ARBA" id="ARBA00022927"/>
    </source>
</evidence>
<accession>A0A261VFL0</accession>
<evidence type="ECO:0000256" key="5">
    <source>
        <dbReference type="ARBA" id="ARBA00022448"/>
    </source>
</evidence>
<name>A0A261VFL0_9BORD</name>
<evidence type="ECO:0000256" key="13">
    <source>
        <dbReference type="SAM" id="SignalP"/>
    </source>
</evidence>
<evidence type="ECO:0000256" key="12">
    <source>
        <dbReference type="ARBA" id="ARBA00023288"/>
    </source>
</evidence>
<feature type="chain" id="PRO_5012740532" description="Outer-membrane lipoprotein LolB" evidence="13">
    <location>
        <begin position="25"/>
        <end position="193"/>
    </location>
</feature>
<evidence type="ECO:0000313" key="14">
    <source>
        <dbReference type="EMBL" id="OZI72835.1"/>
    </source>
</evidence>